<proteinExistence type="predicted"/>
<reference evidence="4 5" key="1">
    <citation type="journal article" date="2016" name="Int. J. Syst. Evol. Microbiol.">
        <title>Chitinibacter fontanus sp. nov., isolated from a spring.</title>
        <authorList>
            <person name="Sheu S.Y."/>
            <person name="Li Y.S."/>
            <person name="Young C.C."/>
            <person name="Chen W.M."/>
        </authorList>
    </citation>
    <scope>NUCLEOTIDE SEQUENCE [LARGE SCALE GENOMIC DNA]</scope>
    <source>
        <strain evidence="4 5">STM-7</strain>
    </source>
</reference>
<keyword evidence="1 4" id="KW-0808">Transferase</keyword>
<evidence type="ECO:0000259" key="3">
    <source>
        <dbReference type="PROSITE" id="PS51186"/>
    </source>
</evidence>
<keyword evidence="5" id="KW-1185">Reference proteome</keyword>
<dbReference type="CDD" id="cd04301">
    <property type="entry name" value="NAT_SF"/>
    <property type="match status" value="1"/>
</dbReference>
<dbReference type="Gene3D" id="3.40.630.30">
    <property type="match status" value="1"/>
</dbReference>
<dbReference type="PROSITE" id="PS51186">
    <property type="entry name" value="GNAT"/>
    <property type="match status" value="1"/>
</dbReference>
<dbReference type="GO" id="GO:0016747">
    <property type="term" value="F:acyltransferase activity, transferring groups other than amino-acyl groups"/>
    <property type="evidence" value="ECO:0007669"/>
    <property type="project" value="InterPro"/>
</dbReference>
<evidence type="ECO:0000256" key="2">
    <source>
        <dbReference type="ARBA" id="ARBA00023315"/>
    </source>
</evidence>
<keyword evidence="2" id="KW-0012">Acyltransferase</keyword>
<sequence length="250" mass="27966">MQLRDVAHLETLTSSAWPALANEYLDGWVLRFAAGYTKRANSVTPMWQGDLPMLQKVAYCEQRYQQQGLPALFKLSPAAQALDDVLLERGYDLIDYCSVQSRSLQAGDFALDVAVQSSDKVSADWFSRFAELNHVPESHQATAWQMLSSYACPTQFATLFHDGKAVACALAVLQFNTVLLYDVVTLAEQRRQGYARRLVSHLLAWSQQQGATKAVLQVVAANHAACALYAQLGFTEEYPYWYRRQSDGAI</sequence>
<accession>A0A7D5ZK89</accession>
<dbReference type="KEGG" id="cfon:HZU75_10045"/>
<protein>
    <submittedName>
        <fullName evidence="4">GNAT family N-acetyltransferase</fullName>
    </submittedName>
</protein>
<evidence type="ECO:0000313" key="5">
    <source>
        <dbReference type="Proteomes" id="UP000510822"/>
    </source>
</evidence>
<dbReference type="SUPFAM" id="SSF55729">
    <property type="entry name" value="Acyl-CoA N-acyltransferases (Nat)"/>
    <property type="match status" value="1"/>
</dbReference>
<dbReference type="InterPro" id="IPR000182">
    <property type="entry name" value="GNAT_dom"/>
</dbReference>
<dbReference type="Proteomes" id="UP000510822">
    <property type="component" value="Chromosome"/>
</dbReference>
<dbReference type="AlphaFoldDB" id="A0A7D5ZK89"/>
<dbReference type="Pfam" id="PF24553">
    <property type="entry name" value="Rv0428c_C"/>
    <property type="match status" value="1"/>
</dbReference>
<dbReference type="EMBL" id="CP058952">
    <property type="protein sequence ID" value="QLI81850.1"/>
    <property type="molecule type" value="Genomic_DNA"/>
</dbReference>
<dbReference type="PANTHER" id="PTHR43877:SF2">
    <property type="entry name" value="AMINOALKYLPHOSPHONATE N-ACETYLTRANSFERASE-RELATED"/>
    <property type="match status" value="1"/>
</dbReference>
<feature type="domain" description="N-acetyltransferase" evidence="3">
    <location>
        <begin position="99"/>
        <end position="250"/>
    </location>
</feature>
<dbReference type="InterPro" id="IPR050832">
    <property type="entry name" value="Bact_Acetyltransf"/>
</dbReference>
<gene>
    <name evidence="4" type="ORF">HZU75_10045</name>
</gene>
<evidence type="ECO:0000313" key="4">
    <source>
        <dbReference type="EMBL" id="QLI81850.1"/>
    </source>
</evidence>
<dbReference type="InterPro" id="IPR056935">
    <property type="entry name" value="Rv0428c-like_C"/>
</dbReference>
<organism evidence="4 5">
    <name type="scientific">Chitinibacter fontanus</name>
    <dbReference type="NCBI Taxonomy" id="1737446"/>
    <lineage>
        <taxon>Bacteria</taxon>
        <taxon>Pseudomonadati</taxon>
        <taxon>Pseudomonadota</taxon>
        <taxon>Betaproteobacteria</taxon>
        <taxon>Neisseriales</taxon>
        <taxon>Chitinibacteraceae</taxon>
        <taxon>Chitinibacter</taxon>
    </lineage>
</organism>
<evidence type="ECO:0000256" key="1">
    <source>
        <dbReference type="ARBA" id="ARBA00022679"/>
    </source>
</evidence>
<dbReference type="RefSeq" id="WP_180305957.1">
    <property type="nucleotide sequence ID" value="NZ_CP058952.1"/>
</dbReference>
<name>A0A7D5ZK89_9NEIS</name>
<dbReference type="PANTHER" id="PTHR43877">
    <property type="entry name" value="AMINOALKYLPHOSPHONATE N-ACETYLTRANSFERASE-RELATED-RELATED"/>
    <property type="match status" value="1"/>
</dbReference>
<dbReference type="InterPro" id="IPR016181">
    <property type="entry name" value="Acyl_CoA_acyltransferase"/>
</dbReference>